<organism evidence="12 13">
    <name type="scientific">Lichenibacterium minor</name>
    <dbReference type="NCBI Taxonomy" id="2316528"/>
    <lineage>
        <taxon>Bacteria</taxon>
        <taxon>Pseudomonadati</taxon>
        <taxon>Pseudomonadota</taxon>
        <taxon>Alphaproteobacteria</taxon>
        <taxon>Hyphomicrobiales</taxon>
        <taxon>Lichenihabitantaceae</taxon>
        <taxon>Lichenibacterium</taxon>
    </lineage>
</organism>
<evidence type="ECO:0000313" key="12">
    <source>
        <dbReference type="EMBL" id="RYC32961.1"/>
    </source>
</evidence>
<comment type="caution">
    <text evidence="12">The sequence shown here is derived from an EMBL/GenBank/DDBJ whole genome shotgun (WGS) entry which is preliminary data.</text>
</comment>
<dbReference type="Pfam" id="PF25989">
    <property type="entry name" value="YknX_C"/>
    <property type="match status" value="1"/>
</dbReference>
<keyword evidence="4" id="KW-0997">Cell inner membrane</keyword>
<feature type="domain" description="Multidrug resistance protein MdtA-like alpha-helical hairpin" evidence="8">
    <location>
        <begin position="133"/>
        <end position="202"/>
    </location>
</feature>
<reference evidence="12 13" key="2">
    <citation type="submission" date="2019-02" db="EMBL/GenBank/DDBJ databases">
        <title>'Lichenibacterium ramalinii' gen. nov. sp. nov., 'Lichenibacterium minor' gen. nov. sp. nov.</title>
        <authorList>
            <person name="Pankratov T."/>
        </authorList>
    </citation>
    <scope>NUCLEOTIDE SEQUENCE [LARGE SCALE GENOMIC DNA]</scope>
    <source>
        <strain evidence="12 13">RmlP026</strain>
    </source>
</reference>
<protein>
    <submittedName>
        <fullName evidence="12">Efflux RND transporter periplasmic adaptor subunit</fullName>
    </submittedName>
</protein>
<evidence type="ECO:0000256" key="5">
    <source>
        <dbReference type="ARBA" id="ARBA00023136"/>
    </source>
</evidence>
<dbReference type="InterPro" id="IPR058626">
    <property type="entry name" value="MdtA-like_b-barrel"/>
</dbReference>
<feature type="region of interest" description="Disordered" evidence="6">
    <location>
        <begin position="397"/>
        <end position="456"/>
    </location>
</feature>
<dbReference type="Gene3D" id="2.40.30.170">
    <property type="match status" value="1"/>
</dbReference>
<dbReference type="InterPro" id="IPR058625">
    <property type="entry name" value="MdtA-like_BSH"/>
</dbReference>
<dbReference type="Gene3D" id="2.40.50.100">
    <property type="match status" value="1"/>
</dbReference>
<accession>A0A4Q2UCI8</accession>
<dbReference type="AlphaFoldDB" id="A0A4Q2UCI8"/>
<dbReference type="Gene3D" id="2.40.420.20">
    <property type="match status" value="1"/>
</dbReference>
<gene>
    <name evidence="12" type="ORF">D3273_05735</name>
</gene>
<evidence type="ECO:0000256" key="3">
    <source>
        <dbReference type="ARBA" id="ARBA00022475"/>
    </source>
</evidence>
<comment type="subcellular location">
    <subcellularLocation>
        <location evidence="1">Cell membrane</location>
    </subcellularLocation>
</comment>
<evidence type="ECO:0000259" key="10">
    <source>
        <dbReference type="Pfam" id="PF25944"/>
    </source>
</evidence>
<dbReference type="Pfam" id="PF25876">
    <property type="entry name" value="HH_MFP_RND"/>
    <property type="match status" value="1"/>
</dbReference>
<dbReference type="Pfam" id="PF25944">
    <property type="entry name" value="Beta-barrel_RND"/>
    <property type="match status" value="1"/>
</dbReference>
<dbReference type="EMBL" id="QYBB01000004">
    <property type="protein sequence ID" value="RYC32961.1"/>
    <property type="molecule type" value="Genomic_DNA"/>
</dbReference>
<dbReference type="Gene3D" id="1.10.287.470">
    <property type="entry name" value="Helix hairpin bin"/>
    <property type="match status" value="1"/>
</dbReference>
<feature type="signal peptide" evidence="7">
    <location>
        <begin position="1"/>
        <end position="18"/>
    </location>
</feature>
<feature type="compositionally biased region" description="Basic and acidic residues" evidence="6">
    <location>
        <begin position="45"/>
        <end position="54"/>
    </location>
</feature>
<reference evidence="12 13" key="1">
    <citation type="submission" date="2018-12" db="EMBL/GenBank/DDBJ databases">
        <authorList>
            <person name="Grouzdev D.S."/>
            <person name="Krutkina M.S."/>
        </authorList>
    </citation>
    <scope>NUCLEOTIDE SEQUENCE [LARGE SCALE GENOMIC DNA]</scope>
    <source>
        <strain evidence="12 13">RmlP026</strain>
    </source>
</reference>
<evidence type="ECO:0000256" key="4">
    <source>
        <dbReference type="ARBA" id="ARBA00022519"/>
    </source>
</evidence>
<evidence type="ECO:0000259" key="11">
    <source>
        <dbReference type="Pfam" id="PF25989"/>
    </source>
</evidence>
<dbReference type="Pfam" id="PF25917">
    <property type="entry name" value="BSH_RND"/>
    <property type="match status" value="1"/>
</dbReference>
<dbReference type="GO" id="GO:0015562">
    <property type="term" value="F:efflux transmembrane transporter activity"/>
    <property type="evidence" value="ECO:0007669"/>
    <property type="project" value="TreeGrafter"/>
</dbReference>
<dbReference type="InterPro" id="IPR058624">
    <property type="entry name" value="MdtA-like_HH"/>
</dbReference>
<keyword evidence="3" id="KW-1003">Cell membrane</keyword>
<dbReference type="OrthoDB" id="9783047at2"/>
<dbReference type="PANTHER" id="PTHR30469">
    <property type="entry name" value="MULTIDRUG RESISTANCE PROTEIN MDTA"/>
    <property type="match status" value="1"/>
</dbReference>
<feature type="chain" id="PRO_5020539345" evidence="7">
    <location>
        <begin position="19"/>
        <end position="456"/>
    </location>
</feature>
<dbReference type="Proteomes" id="UP000290759">
    <property type="component" value="Unassembled WGS sequence"/>
</dbReference>
<dbReference type="InterPro" id="IPR006143">
    <property type="entry name" value="RND_pump_MFP"/>
</dbReference>
<keyword evidence="5" id="KW-0472">Membrane</keyword>
<evidence type="ECO:0000256" key="7">
    <source>
        <dbReference type="SAM" id="SignalP"/>
    </source>
</evidence>
<evidence type="ECO:0000256" key="1">
    <source>
        <dbReference type="ARBA" id="ARBA00004236"/>
    </source>
</evidence>
<feature type="domain" description="YknX-like C-terminal permuted SH3-like" evidence="11">
    <location>
        <begin position="326"/>
        <end position="394"/>
    </location>
</feature>
<evidence type="ECO:0000313" key="13">
    <source>
        <dbReference type="Proteomes" id="UP000290759"/>
    </source>
</evidence>
<dbReference type="GO" id="GO:1990281">
    <property type="term" value="C:efflux pump complex"/>
    <property type="evidence" value="ECO:0007669"/>
    <property type="project" value="TreeGrafter"/>
</dbReference>
<keyword evidence="13" id="KW-1185">Reference proteome</keyword>
<dbReference type="RefSeq" id="WP_129224423.1">
    <property type="nucleotide sequence ID" value="NZ_QYBB01000004.1"/>
</dbReference>
<dbReference type="PANTHER" id="PTHR30469:SF12">
    <property type="entry name" value="MULTIDRUG RESISTANCE PROTEIN MDTA"/>
    <property type="match status" value="1"/>
</dbReference>
<feature type="domain" description="Multidrug resistance protein MdtA-like barrel-sandwich hybrid" evidence="9">
    <location>
        <begin position="93"/>
        <end position="234"/>
    </location>
</feature>
<dbReference type="InterPro" id="IPR058637">
    <property type="entry name" value="YknX-like_C"/>
</dbReference>
<feature type="region of interest" description="Disordered" evidence="6">
    <location>
        <begin position="37"/>
        <end position="58"/>
    </location>
</feature>
<evidence type="ECO:0000259" key="9">
    <source>
        <dbReference type="Pfam" id="PF25917"/>
    </source>
</evidence>
<dbReference type="NCBIfam" id="TIGR01730">
    <property type="entry name" value="RND_mfp"/>
    <property type="match status" value="1"/>
</dbReference>
<dbReference type="SUPFAM" id="SSF111369">
    <property type="entry name" value="HlyD-like secretion proteins"/>
    <property type="match status" value="1"/>
</dbReference>
<name>A0A4Q2UCI8_9HYPH</name>
<evidence type="ECO:0000256" key="6">
    <source>
        <dbReference type="SAM" id="MobiDB-lite"/>
    </source>
</evidence>
<evidence type="ECO:0000256" key="2">
    <source>
        <dbReference type="ARBA" id="ARBA00009477"/>
    </source>
</evidence>
<feature type="compositionally biased region" description="Basic residues" evidence="6">
    <location>
        <begin position="445"/>
        <end position="456"/>
    </location>
</feature>
<feature type="domain" description="Multidrug resistance protein MdtA-like beta-barrel" evidence="10">
    <location>
        <begin position="239"/>
        <end position="322"/>
    </location>
</feature>
<comment type="similarity">
    <text evidence="2">Belongs to the membrane fusion protein (MFP) (TC 8.A.1) family.</text>
</comment>
<proteinExistence type="inferred from homology"/>
<keyword evidence="7" id="KW-0732">Signal</keyword>
<feature type="compositionally biased region" description="Low complexity" evidence="6">
    <location>
        <begin position="397"/>
        <end position="427"/>
    </location>
</feature>
<evidence type="ECO:0000259" key="8">
    <source>
        <dbReference type="Pfam" id="PF25876"/>
    </source>
</evidence>
<sequence>MKRVILLLVILATGAAVVAERFPAIHARVPWMPNVPGLTQTAAEKPADGEGGDGKKRRRFAADGPIPVLAAQARYADVPVTADVLGTVQATNSVLVRSQVDGKLVEIDFKEGQDVKRGDVVARIDPATYKALYDSAVAKKAQDEALVNNAQVDLVRYQKLAETQYGSHQQADTQKALVAQYTAQLAQDQAAIDNTKATLDYATIRSPIDGRTGIRQVDQGNLVHASDSTGIVTVAQVKPIAAVFNLPQQWLRQVNGAAAKGALRLEARDGTTGDLLDTGTLQVVDNIVDQTTGTVKMKGSFPNADAQLWPGQFVNLRLYVDTLSHVVVVPTPAVQRGPDGPFAYRVEDGKAVMTKIQTGRQTEADTVVTGGLVPPAEVITTGFTRLTDGTKVAVSTATASAEPAKPGDAAKPAEPAAGQAEAAAVSDHAADAKADAEAGGPDAVKHRRRRRDGAAN</sequence>